<dbReference type="Proteomes" id="UP000597341">
    <property type="component" value="Unassembled WGS sequence"/>
</dbReference>
<dbReference type="PANTHER" id="PTHR11614">
    <property type="entry name" value="PHOSPHOLIPASE-RELATED"/>
    <property type="match status" value="1"/>
</dbReference>
<dbReference type="EMBL" id="BNAD01000004">
    <property type="protein sequence ID" value="GHE17262.1"/>
    <property type="molecule type" value="Genomic_DNA"/>
</dbReference>
<comment type="caution">
    <text evidence="2">The sequence shown here is derived from an EMBL/GenBank/DDBJ whole genome shotgun (WGS) entry which is preliminary data.</text>
</comment>
<keyword evidence="3" id="KW-1185">Reference proteome</keyword>
<dbReference type="PIRSF" id="PIRSF017388">
    <property type="entry name" value="Esterase_lipase"/>
    <property type="match status" value="1"/>
</dbReference>
<dbReference type="InterPro" id="IPR051044">
    <property type="entry name" value="MAG_DAG_Lipase"/>
</dbReference>
<name>A0ABQ3HHY5_9ACTN</name>
<sequence length="286" mass="30651">MRASPAARPLLVHTVRVKIPFRGAEAAPFDPTLVAPMSTAAKPELTGGRRIGVLVQHGFTGSPASMRPWAEDLAARGYAVEMPLLPGHGTRWQDMNKVSWADWVATVEGALDKLVAENDAVVAVGLSMGGALCLRLAADHGEDLAGVVIVNAAVDTMRKDVKLLPVLKHVVPAFPGIRNDIKKPGMDELAYPSVPLKAAASMFAGYAELRRDLPKITVPVLFFRSAVDHVVDISSSRAINAGLSSKDFEERVLEDSYHVATIDNDAPRIFSESAEFIERVTAAGRG</sequence>
<dbReference type="InterPro" id="IPR029058">
    <property type="entry name" value="AB_hydrolase_fold"/>
</dbReference>
<evidence type="ECO:0000313" key="3">
    <source>
        <dbReference type="Proteomes" id="UP000597341"/>
    </source>
</evidence>
<dbReference type="InterPro" id="IPR022742">
    <property type="entry name" value="Hydrolase_4"/>
</dbReference>
<reference evidence="3" key="1">
    <citation type="journal article" date="2019" name="Int. J. Syst. Evol. Microbiol.">
        <title>The Global Catalogue of Microorganisms (GCM) 10K type strain sequencing project: providing services to taxonomists for standard genome sequencing and annotation.</title>
        <authorList>
            <consortium name="The Broad Institute Genomics Platform"/>
            <consortium name="The Broad Institute Genome Sequencing Center for Infectious Disease"/>
            <person name="Wu L."/>
            <person name="Ma J."/>
        </authorList>
    </citation>
    <scope>NUCLEOTIDE SEQUENCE [LARGE SCALE GENOMIC DNA]</scope>
    <source>
        <strain evidence="3">CGMCC 1.12791</strain>
    </source>
</reference>
<accession>A0ABQ3HHY5</accession>
<evidence type="ECO:0000259" key="1">
    <source>
        <dbReference type="Pfam" id="PF12146"/>
    </source>
</evidence>
<evidence type="ECO:0000313" key="2">
    <source>
        <dbReference type="EMBL" id="GHE17262.1"/>
    </source>
</evidence>
<feature type="domain" description="Serine aminopeptidase S33" evidence="1">
    <location>
        <begin position="53"/>
        <end position="263"/>
    </location>
</feature>
<protein>
    <submittedName>
        <fullName evidence="2">Carboxylesterase</fullName>
    </submittedName>
</protein>
<dbReference type="InterPro" id="IPR012354">
    <property type="entry name" value="Esterase_lipase"/>
</dbReference>
<dbReference type="SUPFAM" id="SSF53474">
    <property type="entry name" value="alpha/beta-Hydrolases"/>
    <property type="match status" value="1"/>
</dbReference>
<dbReference type="Gene3D" id="3.40.50.1820">
    <property type="entry name" value="alpha/beta hydrolase"/>
    <property type="match status" value="1"/>
</dbReference>
<gene>
    <name evidence="2" type="primary">yvaK</name>
    <name evidence="2" type="ORF">GCM10011376_18720</name>
</gene>
<dbReference type="Pfam" id="PF12146">
    <property type="entry name" value="Hydrolase_4"/>
    <property type="match status" value="1"/>
</dbReference>
<proteinExistence type="predicted"/>
<organism evidence="2 3">
    <name type="scientific">Nocardioides flavus</name>
    <name type="common">ex Wang et al. 2016</name>
    <dbReference type="NCBI Taxonomy" id="2058780"/>
    <lineage>
        <taxon>Bacteria</taxon>
        <taxon>Bacillati</taxon>
        <taxon>Actinomycetota</taxon>
        <taxon>Actinomycetes</taxon>
        <taxon>Propionibacteriales</taxon>
        <taxon>Nocardioidaceae</taxon>
        <taxon>Nocardioides</taxon>
    </lineage>
</organism>